<comment type="caution">
    <text evidence="2">The sequence shown here is derived from an EMBL/GenBank/DDBJ whole genome shotgun (WGS) entry which is preliminary data.</text>
</comment>
<evidence type="ECO:0000313" key="2">
    <source>
        <dbReference type="EMBL" id="KAG5606605.1"/>
    </source>
</evidence>
<gene>
    <name evidence="2" type="ORF">H5410_028097</name>
</gene>
<name>A0A9J5Z328_SOLCO</name>
<proteinExistence type="predicted"/>
<dbReference type="Proteomes" id="UP000824120">
    <property type="component" value="Chromosome 5"/>
</dbReference>
<feature type="compositionally biased region" description="Basic and acidic residues" evidence="1">
    <location>
        <begin position="15"/>
        <end position="41"/>
    </location>
</feature>
<dbReference type="AlphaFoldDB" id="A0A9J5Z328"/>
<organism evidence="2 3">
    <name type="scientific">Solanum commersonii</name>
    <name type="common">Commerson's wild potato</name>
    <name type="synonym">Commerson's nightshade</name>
    <dbReference type="NCBI Taxonomy" id="4109"/>
    <lineage>
        <taxon>Eukaryota</taxon>
        <taxon>Viridiplantae</taxon>
        <taxon>Streptophyta</taxon>
        <taxon>Embryophyta</taxon>
        <taxon>Tracheophyta</taxon>
        <taxon>Spermatophyta</taxon>
        <taxon>Magnoliopsida</taxon>
        <taxon>eudicotyledons</taxon>
        <taxon>Gunneridae</taxon>
        <taxon>Pentapetalae</taxon>
        <taxon>asterids</taxon>
        <taxon>lamiids</taxon>
        <taxon>Solanales</taxon>
        <taxon>Solanaceae</taxon>
        <taxon>Solanoideae</taxon>
        <taxon>Solaneae</taxon>
        <taxon>Solanum</taxon>
    </lineage>
</organism>
<keyword evidence="3" id="KW-1185">Reference proteome</keyword>
<evidence type="ECO:0000313" key="3">
    <source>
        <dbReference type="Proteomes" id="UP000824120"/>
    </source>
</evidence>
<sequence>EIVKAPIIDKLAEQEKKKKKDTKENECMERNIESIGREGDLSPRQINQLQGKNKKGEKLQTQSHINTRIKKGNSRRNHYSYIALLEPFQNPTELQREEEENCKYILFRQEIGT</sequence>
<protein>
    <submittedName>
        <fullName evidence="2">Uncharacterized protein</fullName>
    </submittedName>
</protein>
<evidence type="ECO:0000256" key="1">
    <source>
        <dbReference type="SAM" id="MobiDB-lite"/>
    </source>
</evidence>
<feature type="non-terminal residue" evidence="2">
    <location>
        <position position="113"/>
    </location>
</feature>
<reference evidence="2 3" key="1">
    <citation type="submission" date="2020-09" db="EMBL/GenBank/DDBJ databases">
        <title>De no assembly of potato wild relative species, Solanum commersonii.</title>
        <authorList>
            <person name="Cho K."/>
        </authorList>
    </citation>
    <scope>NUCLEOTIDE SEQUENCE [LARGE SCALE GENOMIC DNA]</scope>
    <source>
        <strain evidence="2">LZ3.2</strain>
        <tissue evidence="2">Leaf</tissue>
    </source>
</reference>
<dbReference type="OrthoDB" id="1328064at2759"/>
<dbReference type="EMBL" id="JACXVP010000005">
    <property type="protein sequence ID" value="KAG5606605.1"/>
    <property type="molecule type" value="Genomic_DNA"/>
</dbReference>
<feature type="region of interest" description="Disordered" evidence="1">
    <location>
        <begin position="15"/>
        <end position="44"/>
    </location>
</feature>
<accession>A0A9J5Z328</accession>